<evidence type="ECO:0000259" key="11">
    <source>
        <dbReference type="PROSITE" id="PS51007"/>
    </source>
</evidence>
<evidence type="ECO:0000256" key="8">
    <source>
        <dbReference type="ARBA" id="ARBA00023078"/>
    </source>
</evidence>
<feature type="chain" id="PRO_5033058566" evidence="10">
    <location>
        <begin position="24"/>
        <end position="109"/>
    </location>
</feature>
<dbReference type="EMBL" id="DSOV01000049">
    <property type="protein sequence ID" value="HEN42971.1"/>
    <property type="molecule type" value="Genomic_DNA"/>
</dbReference>
<evidence type="ECO:0000256" key="5">
    <source>
        <dbReference type="ARBA" id="ARBA00022723"/>
    </source>
</evidence>
<proteinExistence type="inferred from homology"/>
<evidence type="ECO:0000256" key="6">
    <source>
        <dbReference type="ARBA" id="ARBA00022982"/>
    </source>
</evidence>
<dbReference type="GO" id="GO:0031979">
    <property type="term" value="C:plasma membrane-derived thylakoid lumen"/>
    <property type="evidence" value="ECO:0007669"/>
    <property type="project" value="UniProtKB-SubCell"/>
</dbReference>
<keyword evidence="4 9" id="KW-0349">Heme</keyword>
<dbReference type="AlphaFoldDB" id="A0A831XMA4"/>
<accession>A0A831XMA4</accession>
<organism evidence="12">
    <name type="scientific">Geobacter metallireducens</name>
    <dbReference type="NCBI Taxonomy" id="28232"/>
    <lineage>
        <taxon>Bacteria</taxon>
        <taxon>Pseudomonadati</taxon>
        <taxon>Thermodesulfobacteriota</taxon>
        <taxon>Desulfuromonadia</taxon>
        <taxon>Geobacterales</taxon>
        <taxon>Geobacteraceae</taxon>
        <taxon>Geobacter</taxon>
    </lineage>
</organism>
<dbReference type="GO" id="GO:0009055">
    <property type="term" value="F:electron transfer activity"/>
    <property type="evidence" value="ECO:0007669"/>
    <property type="project" value="InterPro"/>
</dbReference>
<keyword evidence="3" id="KW-0813">Transport</keyword>
<keyword evidence="6" id="KW-0249">Electron transport</keyword>
<comment type="caution">
    <text evidence="12">The sequence shown here is derived from an EMBL/GenBank/DDBJ whole genome shotgun (WGS) entry which is preliminary data.</text>
</comment>
<dbReference type="GO" id="GO:0020037">
    <property type="term" value="F:heme binding"/>
    <property type="evidence" value="ECO:0007669"/>
    <property type="project" value="InterPro"/>
</dbReference>
<comment type="subcellular location">
    <subcellularLocation>
        <location evidence="1">Cellular thylakoid lumen</location>
    </subcellularLocation>
</comment>
<evidence type="ECO:0000313" key="12">
    <source>
        <dbReference type="EMBL" id="HEN42971.1"/>
    </source>
</evidence>
<dbReference type="SUPFAM" id="SSF46626">
    <property type="entry name" value="Cytochrome c"/>
    <property type="match status" value="1"/>
</dbReference>
<dbReference type="PANTHER" id="PTHR34688">
    <property type="entry name" value="CYTOCHROME C6, CHLOROPLASTIC"/>
    <property type="match status" value="1"/>
</dbReference>
<evidence type="ECO:0000256" key="4">
    <source>
        <dbReference type="ARBA" id="ARBA00022617"/>
    </source>
</evidence>
<keyword evidence="8" id="KW-0793">Thylakoid</keyword>
<evidence type="ECO:0000256" key="3">
    <source>
        <dbReference type="ARBA" id="ARBA00022448"/>
    </source>
</evidence>
<dbReference type="GO" id="GO:0005506">
    <property type="term" value="F:iron ion binding"/>
    <property type="evidence" value="ECO:0007669"/>
    <property type="project" value="InterPro"/>
</dbReference>
<comment type="similarity">
    <text evidence="2">Belongs to the cytochrome c family. PetJ subfamily.</text>
</comment>
<feature type="signal peptide" evidence="10">
    <location>
        <begin position="1"/>
        <end position="23"/>
    </location>
</feature>
<dbReference type="Gene3D" id="1.10.760.10">
    <property type="entry name" value="Cytochrome c-like domain"/>
    <property type="match status" value="1"/>
</dbReference>
<dbReference type="PROSITE" id="PS51007">
    <property type="entry name" value="CYTC"/>
    <property type="match status" value="1"/>
</dbReference>
<protein>
    <submittedName>
        <fullName evidence="12">C-type cytochrome</fullName>
    </submittedName>
</protein>
<dbReference type="Pfam" id="PF13442">
    <property type="entry name" value="Cytochrome_CBB3"/>
    <property type="match status" value="1"/>
</dbReference>
<feature type="domain" description="Cytochrome c" evidence="11">
    <location>
        <begin position="27"/>
        <end position="108"/>
    </location>
</feature>
<name>A0A831XMA4_GEOME</name>
<keyword evidence="10" id="KW-0732">Signal</keyword>
<evidence type="ECO:0000256" key="10">
    <source>
        <dbReference type="SAM" id="SignalP"/>
    </source>
</evidence>
<evidence type="ECO:0000256" key="9">
    <source>
        <dbReference type="PROSITE-ProRule" id="PRU00433"/>
    </source>
</evidence>
<evidence type="ECO:0000256" key="2">
    <source>
        <dbReference type="ARBA" id="ARBA00009650"/>
    </source>
</evidence>
<dbReference type="InterPro" id="IPR009056">
    <property type="entry name" value="Cyt_c-like_dom"/>
</dbReference>
<gene>
    <name evidence="12" type="ORF">ENQ87_11490</name>
</gene>
<evidence type="ECO:0000256" key="1">
    <source>
        <dbReference type="ARBA" id="ARBA00004518"/>
    </source>
</evidence>
<keyword evidence="7 9" id="KW-0408">Iron</keyword>
<sequence length="109" mass="11626">MKRAARILTATVAMTILAAPAFAAAGKDAKKGEALFKQHCMACHADGGNIINAQKTIGKEALKARGITNWKGIVKVMRNPGPGMTKFDAKAVPDKDAKLIADYILKTFK</sequence>
<keyword evidence="5 9" id="KW-0479">Metal-binding</keyword>
<reference evidence="12" key="1">
    <citation type="journal article" date="2020" name="mSystems">
        <title>Genome- and Community-Level Interaction Insights into Carbon Utilization and Element Cycling Functions of Hydrothermarchaeota in Hydrothermal Sediment.</title>
        <authorList>
            <person name="Zhou Z."/>
            <person name="Liu Y."/>
            <person name="Xu W."/>
            <person name="Pan J."/>
            <person name="Luo Z.H."/>
            <person name="Li M."/>
        </authorList>
    </citation>
    <scope>NUCLEOTIDE SEQUENCE [LARGE SCALE GENOMIC DNA]</scope>
    <source>
        <strain evidence="12">SpSt-349</strain>
    </source>
</reference>
<dbReference type="InterPro" id="IPR023655">
    <property type="entry name" value="Cyt_C6"/>
</dbReference>
<evidence type="ECO:0000256" key="7">
    <source>
        <dbReference type="ARBA" id="ARBA00023004"/>
    </source>
</evidence>
<dbReference type="InterPro" id="IPR036909">
    <property type="entry name" value="Cyt_c-like_dom_sf"/>
</dbReference>
<dbReference type="PANTHER" id="PTHR34688:SF2">
    <property type="entry name" value="CYTOCHROME C6, CHLOROPLASTIC"/>
    <property type="match status" value="1"/>
</dbReference>